<evidence type="ECO:0000259" key="3">
    <source>
        <dbReference type="PROSITE" id="PS51186"/>
    </source>
</evidence>
<dbReference type="Proteomes" id="UP000624041">
    <property type="component" value="Unassembled WGS sequence"/>
</dbReference>
<dbReference type="InterPro" id="IPR000182">
    <property type="entry name" value="GNAT_dom"/>
</dbReference>
<dbReference type="EMBL" id="BMOS01000023">
    <property type="protein sequence ID" value="GGN62394.1"/>
    <property type="molecule type" value="Genomic_DNA"/>
</dbReference>
<dbReference type="PANTHER" id="PTHR43877">
    <property type="entry name" value="AMINOALKYLPHOSPHONATE N-ACETYLTRANSFERASE-RELATED-RELATED"/>
    <property type="match status" value="1"/>
</dbReference>
<name>A0A917Y1I7_9BACI</name>
<evidence type="ECO:0000313" key="4">
    <source>
        <dbReference type="EMBL" id="GGN62394.1"/>
    </source>
</evidence>
<dbReference type="Pfam" id="PF00583">
    <property type="entry name" value="Acetyltransf_1"/>
    <property type="match status" value="1"/>
</dbReference>
<accession>A0A917Y1I7</accession>
<dbReference type="InterPro" id="IPR016181">
    <property type="entry name" value="Acyl_CoA_acyltransferase"/>
</dbReference>
<comment type="caution">
    <text evidence="4">The sequence shown here is derived from an EMBL/GenBank/DDBJ whole genome shotgun (WGS) entry which is preliminary data.</text>
</comment>
<sequence length="182" mass="20840">MGTIFVRKATEQDLAEIMMIINHARALLKADGSEQWQNGNPSEETILQDIEKGYGHLLIVNGEIAGTAALLTDPDPNYEIIHDGSWNNDLHPYATIHRLAISNKFRGMRLANYLFSNLLTLAYSQGFRNFRIDTHEKNLRTQGLIEKFGFEYRGRIFVDPTPEGERKAYELHWNNNCLSCNE</sequence>
<dbReference type="GO" id="GO:0016747">
    <property type="term" value="F:acyltransferase activity, transferring groups other than amino-acyl groups"/>
    <property type="evidence" value="ECO:0007669"/>
    <property type="project" value="InterPro"/>
</dbReference>
<dbReference type="SUPFAM" id="SSF55729">
    <property type="entry name" value="Acyl-CoA N-acyltransferases (Nat)"/>
    <property type="match status" value="1"/>
</dbReference>
<keyword evidence="2" id="KW-0012">Acyltransferase</keyword>
<dbReference type="RefSeq" id="WP_188858387.1">
    <property type="nucleotide sequence ID" value="NZ_BMOS01000023.1"/>
</dbReference>
<dbReference type="AlphaFoldDB" id="A0A917Y1I7"/>
<evidence type="ECO:0000256" key="2">
    <source>
        <dbReference type="ARBA" id="ARBA00023315"/>
    </source>
</evidence>
<dbReference type="Gene3D" id="3.40.630.30">
    <property type="match status" value="1"/>
</dbReference>
<dbReference type="InterPro" id="IPR050832">
    <property type="entry name" value="Bact_Acetyltransf"/>
</dbReference>
<organism evidence="4 5">
    <name type="scientific">Oceanobacillus indicireducens</name>
    <dbReference type="NCBI Taxonomy" id="1004261"/>
    <lineage>
        <taxon>Bacteria</taxon>
        <taxon>Bacillati</taxon>
        <taxon>Bacillota</taxon>
        <taxon>Bacilli</taxon>
        <taxon>Bacillales</taxon>
        <taxon>Bacillaceae</taxon>
        <taxon>Oceanobacillus</taxon>
    </lineage>
</organism>
<gene>
    <name evidence="4" type="primary">wecD</name>
    <name evidence="4" type="ORF">GCM10007971_28280</name>
</gene>
<proteinExistence type="predicted"/>
<dbReference type="PANTHER" id="PTHR43877:SF2">
    <property type="entry name" value="AMINOALKYLPHOSPHONATE N-ACETYLTRANSFERASE-RELATED"/>
    <property type="match status" value="1"/>
</dbReference>
<dbReference type="PROSITE" id="PS51186">
    <property type="entry name" value="GNAT"/>
    <property type="match status" value="1"/>
</dbReference>
<evidence type="ECO:0000313" key="5">
    <source>
        <dbReference type="Proteomes" id="UP000624041"/>
    </source>
</evidence>
<evidence type="ECO:0000256" key="1">
    <source>
        <dbReference type="ARBA" id="ARBA00022679"/>
    </source>
</evidence>
<keyword evidence="5" id="KW-1185">Reference proteome</keyword>
<protein>
    <submittedName>
        <fullName evidence="4">N-acetyltransferase</fullName>
    </submittedName>
</protein>
<reference evidence="4" key="2">
    <citation type="submission" date="2020-09" db="EMBL/GenBank/DDBJ databases">
        <authorList>
            <person name="Sun Q."/>
            <person name="Ohkuma M."/>
        </authorList>
    </citation>
    <scope>NUCLEOTIDE SEQUENCE</scope>
    <source>
        <strain evidence="4">JCM 17251</strain>
    </source>
</reference>
<feature type="domain" description="N-acetyltransferase" evidence="3">
    <location>
        <begin position="4"/>
        <end position="176"/>
    </location>
</feature>
<keyword evidence="1" id="KW-0808">Transferase</keyword>
<reference evidence="4" key="1">
    <citation type="journal article" date="2014" name="Int. J. Syst. Evol. Microbiol.">
        <title>Complete genome sequence of Corynebacterium casei LMG S-19264T (=DSM 44701T), isolated from a smear-ripened cheese.</title>
        <authorList>
            <consortium name="US DOE Joint Genome Institute (JGI-PGF)"/>
            <person name="Walter F."/>
            <person name="Albersmeier A."/>
            <person name="Kalinowski J."/>
            <person name="Ruckert C."/>
        </authorList>
    </citation>
    <scope>NUCLEOTIDE SEQUENCE</scope>
    <source>
        <strain evidence="4">JCM 17251</strain>
    </source>
</reference>